<evidence type="ECO:0000259" key="14">
    <source>
        <dbReference type="PROSITE" id="PS50095"/>
    </source>
</evidence>
<dbReference type="PROSITE" id="PS51393">
    <property type="entry name" value="LIPOXYGENASE_3"/>
    <property type="match status" value="1"/>
</dbReference>
<dbReference type="PROSITE" id="PS00711">
    <property type="entry name" value="LIPOXYGENASE_1"/>
    <property type="match status" value="1"/>
</dbReference>
<dbReference type="AlphaFoldDB" id="A0A9Q0UXP4"/>
<dbReference type="GO" id="GO:0031408">
    <property type="term" value="P:oxylipin biosynthetic process"/>
    <property type="evidence" value="ECO:0007669"/>
    <property type="project" value="UniProtKB-KW"/>
</dbReference>
<evidence type="ECO:0000256" key="4">
    <source>
        <dbReference type="ARBA" id="ARBA00022723"/>
    </source>
</evidence>
<keyword evidence="17" id="KW-1185">Reference proteome</keyword>
<evidence type="ECO:0000313" key="17">
    <source>
        <dbReference type="Proteomes" id="UP001151529"/>
    </source>
</evidence>
<feature type="domain" description="PLAT" evidence="14">
    <location>
        <begin position="26"/>
        <end position="168"/>
    </location>
</feature>
<name>A0A9Q0UXP4_SALVM</name>
<evidence type="ECO:0000256" key="3">
    <source>
        <dbReference type="ARBA" id="ARBA00022516"/>
    </source>
</evidence>
<comment type="similarity">
    <text evidence="2 13">Belongs to the lipoxygenase family.</text>
</comment>
<evidence type="ECO:0000256" key="10">
    <source>
        <dbReference type="ARBA" id="ARBA00023098"/>
    </source>
</evidence>
<dbReference type="Gene3D" id="2.60.60.20">
    <property type="entry name" value="PLAT/LH2 domain"/>
    <property type="match status" value="1"/>
</dbReference>
<dbReference type="SUPFAM" id="SSF48484">
    <property type="entry name" value="Lipoxigenase"/>
    <property type="match status" value="1"/>
</dbReference>
<evidence type="ECO:0000256" key="9">
    <source>
        <dbReference type="ARBA" id="ARBA00023004"/>
    </source>
</evidence>
<evidence type="ECO:0000259" key="15">
    <source>
        <dbReference type="PROSITE" id="PS51393"/>
    </source>
</evidence>
<proteinExistence type="inferred from homology"/>
<protein>
    <submittedName>
        <fullName evidence="16">LINOLEATE 9S-LIPOXYGENASE 1</fullName>
    </submittedName>
</protein>
<dbReference type="FunFam" id="4.10.375.10:FF:000001">
    <property type="entry name" value="Lipoxygenase"/>
    <property type="match status" value="1"/>
</dbReference>
<comment type="caution">
    <text evidence="16">The sequence shown here is derived from an EMBL/GenBank/DDBJ whole genome shotgun (WGS) entry which is preliminary data.</text>
</comment>
<dbReference type="EMBL" id="JAPFFL010000003">
    <property type="protein sequence ID" value="KAJ6737575.1"/>
    <property type="molecule type" value="Genomic_DNA"/>
</dbReference>
<evidence type="ECO:0000313" key="16">
    <source>
        <dbReference type="EMBL" id="KAJ6737575.1"/>
    </source>
</evidence>
<dbReference type="Gene3D" id="4.10.372.10">
    <property type="entry name" value="Lipoxygenase-1, Domain 3"/>
    <property type="match status" value="1"/>
</dbReference>
<keyword evidence="10" id="KW-0443">Lipid metabolism</keyword>
<dbReference type="PRINTS" id="PR00468">
    <property type="entry name" value="PLTLPOXGNASE"/>
</dbReference>
<dbReference type="InterPro" id="IPR027433">
    <property type="entry name" value="Lipoxygenase_dom_3"/>
</dbReference>
<dbReference type="InterPro" id="IPR036392">
    <property type="entry name" value="PLAT/LH2_dom_sf"/>
</dbReference>
<dbReference type="Gene3D" id="1.20.245.10">
    <property type="entry name" value="Lipoxygenase-1, Domain 5"/>
    <property type="match status" value="1"/>
</dbReference>
<dbReference type="PANTHER" id="PTHR11771">
    <property type="entry name" value="LIPOXYGENASE"/>
    <property type="match status" value="1"/>
</dbReference>
<dbReference type="GO" id="GO:0016702">
    <property type="term" value="F:oxidoreductase activity, acting on single donors with incorporation of molecular oxygen, incorporation of two atoms of oxygen"/>
    <property type="evidence" value="ECO:0007669"/>
    <property type="project" value="InterPro"/>
</dbReference>
<reference evidence="16" key="1">
    <citation type="submission" date="2022-11" db="EMBL/GenBank/DDBJ databases">
        <authorList>
            <person name="Hyden B.L."/>
            <person name="Feng K."/>
            <person name="Yates T."/>
            <person name="Jawdy S."/>
            <person name="Smart L.B."/>
            <person name="Muchero W."/>
        </authorList>
    </citation>
    <scope>NUCLEOTIDE SEQUENCE</scope>
    <source>
        <tissue evidence="16">Shoot tip</tissue>
    </source>
</reference>
<feature type="domain" description="Lipoxygenase" evidence="15">
    <location>
        <begin position="171"/>
        <end position="847"/>
    </location>
</feature>
<dbReference type="InterPro" id="IPR000907">
    <property type="entry name" value="LipOase"/>
</dbReference>
<evidence type="ECO:0000256" key="8">
    <source>
        <dbReference type="ARBA" id="ARBA00023002"/>
    </source>
</evidence>
<organism evidence="16 17">
    <name type="scientific">Salix viminalis</name>
    <name type="common">Common osier</name>
    <name type="synonym">Basket willow</name>
    <dbReference type="NCBI Taxonomy" id="40686"/>
    <lineage>
        <taxon>Eukaryota</taxon>
        <taxon>Viridiplantae</taxon>
        <taxon>Streptophyta</taxon>
        <taxon>Embryophyta</taxon>
        <taxon>Tracheophyta</taxon>
        <taxon>Spermatophyta</taxon>
        <taxon>Magnoliopsida</taxon>
        <taxon>eudicotyledons</taxon>
        <taxon>Gunneridae</taxon>
        <taxon>Pentapetalae</taxon>
        <taxon>rosids</taxon>
        <taxon>fabids</taxon>
        <taxon>Malpighiales</taxon>
        <taxon>Salicaceae</taxon>
        <taxon>Saliceae</taxon>
        <taxon>Salix</taxon>
    </lineage>
</organism>
<keyword evidence="3" id="KW-0444">Lipid biosynthesis</keyword>
<reference evidence="16" key="2">
    <citation type="journal article" date="2023" name="Int. J. Mol. Sci.">
        <title>De Novo Assembly and Annotation of 11 Diverse Shrub Willow (Salix) Genomes Reveals Novel Gene Organization in Sex-Linked Regions.</title>
        <authorList>
            <person name="Hyden B."/>
            <person name="Feng K."/>
            <person name="Yates T.B."/>
            <person name="Jawdy S."/>
            <person name="Cereghino C."/>
            <person name="Smart L.B."/>
            <person name="Muchero W."/>
        </authorList>
    </citation>
    <scope>NUCLEOTIDE SEQUENCE [LARGE SCALE GENOMIC DNA]</scope>
    <source>
        <tissue evidence="16">Shoot tip</tissue>
    </source>
</reference>
<evidence type="ECO:0000256" key="1">
    <source>
        <dbReference type="ARBA" id="ARBA00001962"/>
    </source>
</evidence>
<keyword evidence="7 13" id="KW-0223">Dioxygenase</keyword>
<dbReference type="SUPFAM" id="SSF49723">
    <property type="entry name" value="Lipase/lipooxygenase domain (PLAT/LH2 domain)"/>
    <property type="match status" value="1"/>
</dbReference>
<dbReference type="OrthoDB" id="407298at2759"/>
<comment type="caution">
    <text evidence="12">Lacks conserved residue(s) required for the propagation of feature annotation.</text>
</comment>
<dbReference type="FunFam" id="1.20.245.10:FF:000002">
    <property type="entry name" value="Lipoxygenase"/>
    <property type="match status" value="1"/>
</dbReference>
<sequence>MISMIVVVTSLSCLEKHETPFCYFFMFISVNIMVGTPFHVCEITSCSDNSSSPLLRYFIKVLGTNLSVEIVFSQNGLKEKLGKPANLERWRAANDSLIASETSFEVNFDWEEDIGVPVALLIRNNHHSEFYLKTVTLEDVPGQGRFHFVCNSWIYPTKRYKYDRIFFTSKTCLPQDTDGPLRKYREEELVRLRGDGKGELKEWDRVYDYAYYNDLGDPDEGTKYVRPVLGGSSEYPYPRRGRTGRAATESDPNTESRLPLLVSFNIYVPRDERFGHLRMADFLGYALKLVAQVVKPGLEGLFDSTPLEFDSFDDVFKLYEGGIELPQGPLDIIREKIPLQTLREIFRTDGENLFEFPMPQVIEGDKTGWRTDEEFSREMLAGLNPVVIRRLEEFPPKSKLDSKQYGDQNSKITEEDIKNNLEGLATDEMKPVNMITPNQPLTLLFLKDDGTLKPLAIELSLPHEEGDEFGAVSKVYTPSEHGVEGSIWQLAKAYVGVNDSGYHQLISHWLHTHAAIEPFVIATNRHLSVLHPIYELLKPHFRDTMNINALARQVLINAGGALESTVYPTKYALEFSSSLYKSWDFTQQALPEDLKERGVAVEDPNSPHGVRLLIEDYPYAVDGLQIWSAIKEWVKDYCTFYYKTDDSVRKDSEIQSWWKEVREVGHGDLKDAPWWPKMQTREELIESCTIIIWVGSALHAAINFGQYPYGGFLPNRPSMSRRLIPEKGSAEYEELESNPDKAFLKTITSQYQTLLGISLIEILSRHTSDEVYLGQRDTPEWTADSKPMEALDRFRKKLTDIEKRIFDMNKNDKLKNRFGPVKMPYTLLVPTSKAGLTGRGIPNSVSI</sequence>
<evidence type="ECO:0000256" key="7">
    <source>
        <dbReference type="ARBA" id="ARBA00022964"/>
    </source>
</evidence>
<dbReference type="GO" id="GO:0046872">
    <property type="term" value="F:metal ion binding"/>
    <property type="evidence" value="ECO:0007669"/>
    <property type="project" value="UniProtKB-KW"/>
</dbReference>
<accession>A0A9Q0UXP4</accession>
<keyword evidence="5" id="KW-0925">Oxylipin biosynthesis</keyword>
<dbReference type="Pfam" id="PF00305">
    <property type="entry name" value="Lipoxygenase"/>
    <property type="match status" value="2"/>
</dbReference>
<evidence type="ECO:0000256" key="6">
    <source>
        <dbReference type="ARBA" id="ARBA00022832"/>
    </source>
</evidence>
<dbReference type="Pfam" id="PF01477">
    <property type="entry name" value="PLAT"/>
    <property type="match status" value="1"/>
</dbReference>
<evidence type="ECO:0000256" key="12">
    <source>
        <dbReference type="PROSITE-ProRule" id="PRU00152"/>
    </source>
</evidence>
<dbReference type="InterPro" id="IPR036226">
    <property type="entry name" value="LipOase_C_sf"/>
</dbReference>
<dbReference type="PROSITE" id="PS50095">
    <property type="entry name" value="PLAT"/>
    <property type="match status" value="1"/>
</dbReference>
<dbReference type="GO" id="GO:0034440">
    <property type="term" value="P:lipid oxidation"/>
    <property type="evidence" value="ECO:0007669"/>
    <property type="project" value="InterPro"/>
</dbReference>
<keyword evidence="11" id="KW-0275">Fatty acid biosynthesis</keyword>
<keyword evidence="4 13" id="KW-0479">Metal-binding</keyword>
<gene>
    <name evidence="16" type="ORF">OIU85_019621</name>
</gene>
<dbReference type="InterPro" id="IPR020833">
    <property type="entry name" value="LipOase_Fe_BS"/>
</dbReference>
<dbReference type="InterPro" id="IPR001024">
    <property type="entry name" value="PLAT/LH2_dom"/>
</dbReference>
<dbReference type="GO" id="GO:0006633">
    <property type="term" value="P:fatty acid biosynthetic process"/>
    <property type="evidence" value="ECO:0007669"/>
    <property type="project" value="UniProtKB-KW"/>
</dbReference>
<dbReference type="InterPro" id="IPR001246">
    <property type="entry name" value="LipOase_plant"/>
</dbReference>
<evidence type="ECO:0000256" key="5">
    <source>
        <dbReference type="ARBA" id="ARBA00022767"/>
    </source>
</evidence>
<dbReference type="PRINTS" id="PR00087">
    <property type="entry name" value="LIPOXYGENASE"/>
</dbReference>
<dbReference type="Gene3D" id="3.10.450.60">
    <property type="match status" value="2"/>
</dbReference>
<keyword evidence="6" id="KW-0276">Fatty acid metabolism</keyword>
<evidence type="ECO:0000256" key="13">
    <source>
        <dbReference type="RuleBase" id="RU003974"/>
    </source>
</evidence>
<dbReference type="InterPro" id="IPR013819">
    <property type="entry name" value="LipOase_C"/>
</dbReference>
<evidence type="ECO:0000256" key="11">
    <source>
        <dbReference type="ARBA" id="ARBA00023160"/>
    </source>
</evidence>
<evidence type="ECO:0000256" key="2">
    <source>
        <dbReference type="ARBA" id="ARBA00009419"/>
    </source>
</evidence>
<dbReference type="SMART" id="SM00308">
    <property type="entry name" value="LH2"/>
    <property type="match status" value="1"/>
</dbReference>
<comment type="cofactor">
    <cofactor evidence="1 13">
        <name>Fe cation</name>
        <dbReference type="ChEBI" id="CHEBI:24875"/>
    </cofactor>
</comment>
<dbReference type="Proteomes" id="UP001151529">
    <property type="component" value="Chromosome 5"/>
</dbReference>
<dbReference type="Gene3D" id="4.10.375.10">
    <property type="entry name" value="Lipoxygenase-1, Domain 2"/>
    <property type="match status" value="1"/>
</dbReference>
<keyword evidence="9 13" id="KW-0408">Iron</keyword>
<keyword evidence="8 13" id="KW-0560">Oxidoreductase</keyword>